<organism evidence="1 2">
    <name type="scientific">Schizophyllum amplum</name>
    <dbReference type="NCBI Taxonomy" id="97359"/>
    <lineage>
        <taxon>Eukaryota</taxon>
        <taxon>Fungi</taxon>
        <taxon>Dikarya</taxon>
        <taxon>Basidiomycota</taxon>
        <taxon>Agaricomycotina</taxon>
        <taxon>Agaricomycetes</taxon>
        <taxon>Agaricomycetidae</taxon>
        <taxon>Agaricales</taxon>
        <taxon>Schizophyllaceae</taxon>
        <taxon>Schizophyllum</taxon>
    </lineage>
</organism>
<dbReference type="OrthoDB" id="2416294at2759"/>
<accession>A0A550D0N7</accession>
<comment type="caution">
    <text evidence="1">The sequence shown here is derived from an EMBL/GenBank/DDBJ whole genome shotgun (WGS) entry which is preliminary data.</text>
</comment>
<sequence length="110" mass="12672">MCWGYAKQIYRTFPLSKKADALRRNVQSSLDDIPIVTQRRCVYQRIFWPVLTRPSFVNRCLRFMDAYAHGLDGAMAAWAVRKYRGHRTVPENIMALFDAAHGTVDGHKVA</sequence>
<dbReference type="Proteomes" id="UP000320762">
    <property type="component" value="Unassembled WGS sequence"/>
</dbReference>
<name>A0A550D0N7_9AGAR</name>
<dbReference type="AlphaFoldDB" id="A0A550D0N7"/>
<dbReference type="EMBL" id="VDMD01000001">
    <property type="protein sequence ID" value="TRM70604.1"/>
    <property type="molecule type" value="Genomic_DNA"/>
</dbReference>
<keyword evidence="2" id="KW-1185">Reference proteome</keyword>
<evidence type="ECO:0000313" key="2">
    <source>
        <dbReference type="Proteomes" id="UP000320762"/>
    </source>
</evidence>
<gene>
    <name evidence="1" type="ORF">BD626DRAFT_392421</name>
</gene>
<protein>
    <submittedName>
        <fullName evidence="1">Uncharacterized protein</fullName>
    </submittedName>
</protein>
<proteinExistence type="predicted"/>
<reference evidence="1 2" key="1">
    <citation type="journal article" date="2019" name="New Phytol.">
        <title>Comparative genomics reveals unique wood-decay strategies and fruiting body development in the Schizophyllaceae.</title>
        <authorList>
            <person name="Almasi E."/>
            <person name="Sahu N."/>
            <person name="Krizsan K."/>
            <person name="Balint B."/>
            <person name="Kovacs G.M."/>
            <person name="Kiss B."/>
            <person name="Cseklye J."/>
            <person name="Drula E."/>
            <person name="Henrissat B."/>
            <person name="Nagy I."/>
            <person name="Chovatia M."/>
            <person name="Adam C."/>
            <person name="LaButti K."/>
            <person name="Lipzen A."/>
            <person name="Riley R."/>
            <person name="Grigoriev I.V."/>
            <person name="Nagy L.G."/>
        </authorList>
    </citation>
    <scope>NUCLEOTIDE SEQUENCE [LARGE SCALE GENOMIC DNA]</scope>
    <source>
        <strain evidence="1 2">NL-1724</strain>
    </source>
</reference>
<evidence type="ECO:0000313" key="1">
    <source>
        <dbReference type="EMBL" id="TRM70604.1"/>
    </source>
</evidence>